<reference evidence="1 2" key="1">
    <citation type="journal article" date="2014" name="Agronomy (Basel)">
        <title>A Draft Genome Sequence for Ensete ventricosum, the Drought-Tolerant Tree Against Hunger.</title>
        <authorList>
            <person name="Harrison J."/>
            <person name="Moore K.A."/>
            <person name="Paszkiewicz K."/>
            <person name="Jones T."/>
            <person name="Grant M."/>
            <person name="Ambacheew D."/>
            <person name="Muzemil S."/>
            <person name="Studholme D.J."/>
        </authorList>
    </citation>
    <scope>NUCLEOTIDE SEQUENCE [LARGE SCALE GENOMIC DNA]</scope>
</reference>
<accession>A0A426ZF90</accession>
<proteinExistence type="predicted"/>
<protein>
    <submittedName>
        <fullName evidence="1">Uncharacterized protein</fullName>
    </submittedName>
</protein>
<dbReference type="EMBL" id="AMZH03006910">
    <property type="protein sequence ID" value="RRT62642.1"/>
    <property type="molecule type" value="Genomic_DNA"/>
</dbReference>
<organism evidence="1 2">
    <name type="scientific">Ensete ventricosum</name>
    <name type="common">Abyssinian banana</name>
    <name type="synonym">Musa ensete</name>
    <dbReference type="NCBI Taxonomy" id="4639"/>
    <lineage>
        <taxon>Eukaryota</taxon>
        <taxon>Viridiplantae</taxon>
        <taxon>Streptophyta</taxon>
        <taxon>Embryophyta</taxon>
        <taxon>Tracheophyta</taxon>
        <taxon>Spermatophyta</taxon>
        <taxon>Magnoliopsida</taxon>
        <taxon>Liliopsida</taxon>
        <taxon>Zingiberales</taxon>
        <taxon>Musaceae</taxon>
        <taxon>Ensete</taxon>
    </lineage>
</organism>
<name>A0A426ZF90_ENSVE</name>
<comment type="caution">
    <text evidence="1">The sequence shown here is derived from an EMBL/GenBank/DDBJ whole genome shotgun (WGS) entry which is preliminary data.</text>
</comment>
<sequence>MLSSTISEKNTTVINFAQIRVSFGFSGTNSEFQYTGHSQRINLCEVVRAQFHKKTRRSKTLRKFEFRSIFCTPSRNFKTLAILNILAHEMSYEHGFMKKYDGNKFCAKSSVDRFFTHCLRISKYCPFPLY</sequence>
<evidence type="ECO:0000313" key="2">
    <source>
        <dbReference type="Proteomes" id="UP000287651"/>
    </source>
</evidence>
<dbReference type="AlphaFoldDB" id="A0A426ZF90"/>
<evidence type="ECO:0000313" key="1">
    <source>
        <dbReference type="EMBL" id="RRT62642.1"/>
    </source>
</evidence>
<dbReference type="Proteomes" id="UP000287651">
    <property type="component" value="Unassembled WGS sequence"/>
</dbReference>
<gene>
    <name evidence="1" type="ORF">B296_00015383</name>
</gene>